<dbReference type="Proteomes" id="UP000708208">
    <property type="component" value="Unassembled WGS sequence"/>
</dbReference>
<dbReference type="PIRSF" id="PIRSF000862">
    <property type="entry name" value="Steryl_ester_lip"/>
    <property type="match status" value="1"/>
</dbReference>
<accession>A0A8J2LQY7</accession>
<evidence type="ECO:0000256" key="4">
    <source>
        <dbReference type="ARBA" id="ARBA00022963"/>
    </source>
</evidence>
<dbReference type="GO" id="GO:0016042">
    <property type="term" value="P:lipid catabolic process"/>
    <property type="evidence" value="ECO:0007669"/>
    <property type="project" value="UniProtKB-KW"/>
</dbReference>
<keyword evidence="6" id="KW-0325">Glycoprotein</keyword>
<dbReference type="AlphaFoldDB" id="A0A8J2LQY7"/>
<gene>
    <name evidence="10" type="ORF">AFUS01_LOCUS45274</name>
</gene>
<feature type="domain" description="Partial AB-hydrolase lipase" evidence="9">
    <location>
        <begin position="49"/>
        <end position="108"/>
    </location>
</feature>
<reference evidence="10" key="1">
    <citation type="submission" date="2021-06" db="EMBL/GenBank/DDBJ databases">
        <authorList>
            <person name="Hodson N. C."/>
            <person name="Mongue J. A."/>
            <person name="Jaron S. K."/>
        </authorList>
    </citation>
    <scope>NUCLEOTIDE SEQUENCE</scope>
</reference>
<dbReference type="GO" id="GO:0016787">
    <property type="term" value="F:hydrolase activity"/>
    <property type="evidence" value="ECO:0007669"/>
    <property type="project" value="UniProtKB-KW"/>
</dbReference>
<evidence type="ECO:0000256" key="3">
    <source>
        <dbReference type="ARBA" id="ARBA00022801"/>
    </source>
</evidence>
<evidence type="ECO:0000256" key="5">
    <source>
        <dbReference type="ARBA" id="ARBA00023098"/>
    </source>
</evidence>
<proteinExistence type="inferred from homology"/>
<evidence type="ECO:0000313" key="11">
    <source>
        <dbReference type="Proteomes" id="UP000708208"/>
    </source>
</evidence>
<name>A0A8J2LQY7_9HEXA</name>
<dbReference type="Pfam" id="PF04083">
    <property type="entry name" value="Abhydro_lipase"/>
    <property type="match status" value="1"/>
</dbReference>
<dbReference type="PANTHER" id="PTHR11005">
    <property type="entry name" value="LYSOSOMAL ACID LIPASE-RELATED"/>
    <property type="match status" value="1"/>
</dbReference>
<feature type="chain" id="PRO_5035185338" description="Lipase" evidence="8">
    <location>
        <begin position="22"/>
        <end position="412"/>
    </location>
</feature>
<dbReference type="EMBL" id="CAJVCH010570827">
    <property type="protein sequence ID" value="CAG7835976.1"/>
    <property type="molecule type" value="Genomic_DNA"/>
</dbReference>
<keyword evidence="11" id="KW-1185">Reference proteome</keyword>
<keyword evidence="3 7" id="KW-0378">Hydrolase</keyword>
<dbReference type="FunFam" id="3.40.50.1820:FF:000057">
    <property type="entry name" value="Lipase"/>
    <property type="match status" value="1"/>
</dbReference>
<evidence type="ECO:0000256" key="2">
    <source>
        <dbReference type="ARBA" id="ARBA00022729"/>
    </source>
</evidence>
<sequence length="412" mass="47140">MDASREMVICIAFCAVCQILATKCPPPFHLLELTDLYNDPPPEAFMNTPELIRHFNYPVESHDVTTSDGYILTIFRIPYSNKTADPKVQREPVLVQHGLVCSSDNWLLVGEESNLPFLLADRGFDVWLGNSRGNDYSQRHLWYSMNSTEFWDFSFHEMGVYDLPAVIDFVLKTTGTKQLSYVGHSMGTTMFFIGMDRHKRLQEKVRKMVAMAPVAYLSHIKTPMKVMALFPNGIYSALTQIFSGGRIMFTPFNNWLKKVAPSFCSGEIPTCFCEDIMFFMTGFDYSQCSHRTSSSVAGHTPSDGSGKTLEHYFQWVRSDTFREYDYGLLENWKRYGASEPPIYNLEVNKVETLVLYAQNDWLVTPEDSTRAFRELGNATSIQIALDAFSHMDFQYAADVKKEVYDQCIDFLV</sequence>
<evidence type="ECO:0000313" key="10">
    <source>
        <dbReference type="EMBL" id="CAG7835976.1"/>
    </source>
</evidence>
<dbReference type="OrthoDB" id="9974421at2759"/>
<keyword evidence="5" id="KW-0443">Lipid metabolism</keyword>
<comment type="caution">
    <text evidence="10">The sequence shown here is derived from an EMBL/GenBank/DDBJ whole genome shotgun (WGS) entry which is preliminary data.</text>
</comment>
<evidence type="ECO:0000256" key="7">
    <source>
        <dbReference type="PIRNR" id="PIRNR000862"/>
    </source>
</evidence>
<evidence type="ECO:0000256" key="1">
    <source>
        <dbReference type="ARBA" id="ARBA00010701"/>
    </source>
</evidence>
<organism evidence="10 11">
    <name type="scientific">Allacma fusca</name>
    <dbReference type="NCBI Taxonomy" id="39272"/>
    <lineage>
        <taxon>Eukaryota</taxon>
        <taxon>Metazoa</taxon>
        <taxon>Ecdysozoa</taxon>
        <taxon>Arthropoda</taxon>
        <taxon>Hexapoda</taxon>
        <taxon>Collembola</taxon>
        <taxon>Symphypleona</taxon>
        <taxon>Sminthuridae</taxon>
        <taxon>Allacma</taxon>
    </lineage>
</organism>
<keyword evidence="2 8" id="KW-0732">Signal</keyword>
<keyword evidence="4 7" id="KW-0442">Lipid degradation</keyword>
<evidence type="ECO:0000256" key="8">
    <source>
        <dbReference type="SAM" id="SignalP"/>
    </source>
</evidence>
<feature type="signal peptide" evidence="8">
    <location>
        <begin position="1"/>
        <end position="21"/>
    </location>
</feature>
<evidence type="ECO:0000256" key="6">
    <source>
        <dbReference type="ARBA" id="ARBA00023180"/>
    </source>
</evidence>
<evidence type="ECO:0000259" key="9">
    <source>
        <dbReference type="Pfam" id="PF04083"/>
    </source>
</evidence>
<comment type="similarity">
    <text evidence="1 7">Belongs to the AB hydrolase superfamily. Lipase family.</text>
</comment>
<protein>
    <recommendedName>
        <fullName evidence="7">Lipase</fullName>
    </recommendedName>
</protein>
<dbReference type="InterPro" id="IPR025483">
    <property type="entry name" value="Lipase_euk"/>
</dbReference>
<dbReference type="InterPro" id="IPR006693">
    <property type="entry name" value="AB_hydrolase_lipase"/>
</dbReference>